<evidence type="ECO:0000256" key="1">
    <source>
        <dbReference type="ARBA" id="ARBA00004123"/>
    </source>
</evidence>
<dbReference type="InterPro" id="IPR004827">
    <property type="entry name" value="bZIP"/>
</dbReference>
<dbReference type="AlphaFoldDB" id="A0A9P8XZY6"/>
<feature type="region of interest" description="Disordered" evidence="5">
    <location>
        <begin position="146"/>
        <end position="204"/>
    </location>
</feature>
<evidence type="ECO:0000256" key="5">
    <source>
        <dbReference type="SAM" id="MobiDB-lite"/>
    </source>
</evidence>
<dbReference type="PROSITE" id="PS50217">
    <property type="entry name" value="BZIP"/>
    <property type="match status" value="1"/>
</dbReference>
<evidence type="ECO:0000256" key="3">
    <source>
        <dbReference type="ARBA" id="ARBA00023163"/>
    </source>
</evidence>
<dbReference type="PROSITE" id="PS00036">
    <property type="entry name" value="BZIP_BASIC"/>
    <property type="match status" value="1"/>
</dbReference>
<proteinExistence type="predicted"/>
<dbReference type="Proteomes" id="UP000756346">
    <property type="component" value="Unassembled WGS sequence"/>
</dbReference>
<keyword evidence="4" id="KW-0539">Nucleus</keyword>
<evidence type="ECO:0000256" key="2">
    <source>
        <dbReference type="ARBA" id="ARBA00023015"/>
    </source>
</evidence>
<feature type="domain" description="BZIP" evidence="6">
    <location>
        <begin position="196"/>
        <end position="259"/>
    </location>
</feature>
<dbReference type="Gene3D" id="1.20.5.170">
    <property type="match status" value="1"/>
</dbReference>
<feature type="compositionally biased region" description="Polar residues" evidence="5">
    <location>
        <begin position="170"/>
        <end position="195"/>
    </location>
</feature>
<dbReference type="Pfam" id="PF00170">
    <property type="entry name" value="bZIP_1"/>
    <property type="match status" value="1"/>
</dbReference>
<dbReference type="RefSeq" id="XP_046007869.1">
    <property type="nucleotide sequence ID" value="XM_046159268.1"/>
</dbReference>
<keyword evidence="2" id="KW-0805">Transcription regulation</keyword>
<protein>
    <recommendedName>
        <fullName evidence="6">BZIP domain-containing protein</fullName>
    </recommendedName>
</protein>
<comment type="subcellular location">
    <subcellularLocation>
        <location evidence="1">Nucleus</location>
    </subcellularLocation>
</comment>
<dbReference type="InterPro" id="IPR051027">
    <property type="entry name" value="bZIP_transcription_factors"/>
</dbReference>
<reference evidence="7" key="1">
    <citation type="journal article" date="2021" name="Nat. Commun.">
        <title>Genetic determinants of endophytism in the Arabidopsis root mycobiome.</title>
        <authorList>
            <person name="Mesny F."/>
            <person name="Miyauchi S."/>
            <person name="Thiergart T."/>
            <person name="Pickel B."/>
            <person name="Atanasova L."/>
            <person name="Karlsson M."/>
            <person name="Huettel B."/>
            <person name="Barry K.W."/>
            <person name="Haridas S."/>
            <person name="Chen C."/>
            <person name="Bauer D."/>
            <person name="Andreopoulos W."/>
            <person name="Pangilinan J."/>
            <person name="LaButti K."/>
            <person name="Riley R."/>
            <person name="Lipzen A."/>
            <person name="Clum A."/>
            <person name="Drula E."/>
            <person name="Henrissat B."/>
            <person name="Kohler A."/>
            <person name="Grigoriev I.V."/>
            <person name="Martin F.M."/>
            <person name="Hacquard S."/>
        </authorList>
    </citation>
    <scope>NUCLEOTIDE SEQUENCE</scope>
    <source>
        <strain evidence="7">MPI-CAGE-CH-0230</strain>
    </source>
</reference>
<accession>A0A9P8XZY6</accession>
<evidence type="ECO:0000313" key="7">
    <source>
        <dbReference type="EMBL" id="KAH7024321.1"/>
    </source>
</evidence>
<feature type="region of interest" description="Disordered" evidence="5">
    <location>
        <begin position="1"/>
        <end position="20"/>
    </location>
</feature>
<dbReference type="OrthoDB" id="4781032at2759"/>
<evidence type="ECO:0000259" key="6">
    <source>
        <dbReference type="PROSITE" id="PS50217"/>
    </source>
</evidence>
<dbReference type="CDD" id="cd14687">
    <property type="entry name" value="bZIP_ATF2"/>
    <property type="match status" value="1"/>
</dbReference>
<evidence type="ECO:0000256" key="4">
    <source>
        <dbReference type="ARBA" id="ARBA00023242"/>
    </source>
</evidence>
<comment type="caution">
    <text evidence="7">The sequence shown here is derived from an EMBL/GenBank/DDBJ whole genome shotgun (WGS) entry which is preliminary data.</text>
</comment>
<gene>
    <name evidence="7" type="ORF">B0I36DRAFT_366271</name>
</gene>
<dbReference type="PANTHER" id="PTHR19304">
    <property type="entry name" value="CYCLIC-AMP RESPONSE ELEMENT BINDING PROTEIN"/>
    <property type="match status" value="1"/>
</dbReference>
<dbReference type="GO" id="GO:0003700">
    <property type="term" value="F:DNA-binding transcription factor activity"/>
    <property type="evidence" value="ECO:0007669"/>
    <property type="project" value="InterPro"/>
</dbReference>
<dbReference type="EMBL" id="JAGTJQ010000009">
    <property type="protein sequence ID" value="KAH7024321.1"/>
    <property type="molecule type" value="Genomic_DNA"/>
</dbReference>
<keyword evidence="3" id="KW-0804">Transcription</keyword>
<keyword evidence="8" id="KW-1185">Reference proteome</keyword>
<dbReference type="InterPro" id="IPR046347">
    <property type="entry name" value="bZIP_sf"/>
</dbReference>
<dbReference type="GeneID" id="70188814"/>
<sequence length="295" mass="32518">MAALTDHTQHQPSTHTVHKWSGGTLGLACDEFGDMSWMVLDGNSSHLDAPLSATDSGFIMDLGPEMYNMPLQPYDAMPFGTITASQISNTALGDNASSTHSWPMSPASDPTTFSDIASAWTHTSPRGITPEPSSSALRCHRYHQLQQQHSSEIPQLAGTKRSHSEIHVHSTGSPDATASFASQSTPSDTTALPSSNKKKKTIREKNRRAATKYRNKTRCEITELQETETQLSEKNSILSAHVKELRDEILALKMEILRHGICKDQVIQDYILGKARKLSLDWERASSYNSFALKP</sequence>
<dbReference type="GO" id="GO:0005634">
    <property type="term" value="C:nucleus"/>
    <property type="evidence" value="ECO:0007669"/>
    <property type="project" value="UniProtKB-SubCell"/>
</dbReference>
<organism evidence="7 8">
    <name type="scientific">Microdochium trichocladiopsis</name>
    <dbReference type="NCBI Taxonomy" id="1682393"/>
    <lineage>
        <taxon>Eukaryota</taxon>
        <taxon>Fungi</taxon>
        <taxon>Dikarya</taxon>
        <taxon>Ascomycota</taxon>
        <taxon>Pezizomycotina</taxon>
        <taxon>Sordariomycetes</taxon>
        <taxon>Xylariomycetidae</taxon>
        <taxon>Xylariales</taxon>
        <taxon>Microdochiaceae</taxon>
        <taxon>Microdochium</taxon>
    </lineage>
</organism>
<dbReference type="SMART" id="SM00338">
    <property type="entry name" value="BRLZ"/>
    <property type="match status" value="1"/>
</dbReference>
<evidence type="ECO:0000313" key="8">
    <source>
        <dbReference type="Proteomes" id="UP000756346"/>
    </source>
</evidence>
<dbReference type="SUPFAM" id="SSF57959">
    <property type="entry name" value="Leucine zipper domain"/>
    <property type="match status" value="1"/>
</dbReference>
<name>A0A9P8XZY6_9PEZI</name>